<sequence>MFNIFFKRAFANQSIAFVFFTSGLVSGLLVSCNPTSDRVRDASTQKLAGTWEFKNSDGGKIGTAVFETQNDIDGNVYIFSNDLSSGRIAIAGKFKANAHTNPQELDFVFGDLTTQTIYEVDRNGLLKIANTVPDQVRPNDLGWQPQQLTKISDRMTIDSDIKILKSADLASSTASIRENEGKASIRAIMRSQQQIFQEKGQFSTDINQIKSGLQLNSDLYTYKINLFTEGSELMVQHSAIPVKDGLKAYTGIIYTISGENGQKATRLIMCESNLTTKAIASKPQNQDEGYRCPNNYTFIDP</sequence>
<dbReference type="Proteomes" id="UP001152872">
    <property type="component" value="Unassembled WGS sequence"/>
</dbReference>
<dbReference type="PROSITE" id="PS51257">
    <property type="entry name" value="PROKAR_LIPOPROTEIN"/>
    <property type="match status" value="1"/>
</dbReference>
<evidence type="ECO:0000313" key="1">
    <source>
        <dbReference type="EMBL" id="MDG3495675.1"/>
    </source>
</evidence>
<name>A0A9X4RJ62_9CYAN</name>
<comment type="caution">
    <text evidence="1">The sequence shown here is derived from an EMBL/GenBank/DDBJ whole genome shotgun (WGS) entry which is preliminary data.</text>
</comment>
<gene>
    <name evidence="1" type="ORF">FEV09_14060</name>
</gene>
<accession>A0A9X4RJ62</accession>
<dbReference type="Pfam" id="PF16734">
    <property type="entry name" value="Pilin_GH"/>
    <property type="match status" value="1"/>
</dbReference>
<reference evidence="1" key="1">
    <citation type="submission" date="2019-05" db="EMBL/GenBank/DDBJ databases">
        <title>Whole genome sequencing of Pseudanabaena catenata USMAC16.</title>
        <authorList>
            <person name="Khan Z."/>
            <person name="Omar W.M."/>
            <person name="Convey P."/>
            <person name="Merican F."/>
            <person name="Najimudin N."/>
        </authorList>
    </citation>
    <scope>NUCLEOTIDE SEQUENCE</scope>
    <source>
        <strain evidence="1">USMAC16</strain>
    </source>
</reference>
<evidence type="ECO:0000313" key="2">
    <source>
        <dbReference type="Proteomes" id="UP001152872"/>
    </source>
</evidence>
<organism evidence="1 2">
    <name type="scientific">Pseudanabaena catenata USMAC16</name>
    <dbReference type="NCBI Taxonomy" id="1855837"/>
    <lineage>
        <taxon>Bacteria</taxon>
        <taxon>Bacillati</taxon>
        <taxon>Cyanobacteriota</taxon>
        <taxon>Cyanophyceae</taxon>
        <taxon>Pseudanabaenales</taxon>
        <taxon>Pseudanabaenaceae</taxon>
        <taxon>Pseudanabaena</taxon>
    </lineage>
</organism>
<dbReference type="EMBL" id="VBTY01000117">
    <property type="protein sequence ID" value="MDG3495675.1"/>
    <property type="molecule type" value="Genomic_DNA"/>
</dbReference>
<protein>
    <submittedName>
        <fullName evidence="1">Type IV pilin-like G/H family protein</fullName>
    </submittedName>
</protein>
<keyword evidence="2" id="KW-1185">Reference proteome</keyword>
<dbReference type="RefSeq" id="WP_009627811.1">
    <property type="nucleotide sequence ID" value="NZ_VBTY01000117.1"/>
</dbReference>
<dbReference type="AlphaFoldDB" id="A0A9X4RJ62"/>
<proteinExistence type="predicted"/>
<dbReference type="InterPro" id="IPR031975">
    <property type="entry name" value="Pilin_GH"/>
</dbReference>